<name>A0A7X2H2U5_9BACL</name>
<dbReference type="PANTHER" id="PTHR43364:SF4">
    <property type="entry name" value="NAD(P)-LINKED OXIDOREDUCTASE SUPERFAMILY PROTEIN"/>
    <property type="match status" value="1"/>
</dbReference>
<proteinExistence type="predicted"/>
<sequence length="338" mass="37871">MAIQEVYNSQQNRWKTHMKLTDMPGSNLRFAPLALGTAEFGSAITMERSFQIMDRFVEGGGTWIDTARVYADWLPDGHGKSEITVGRWLGDRGLRKDVLISTKGAHPDMSTMQVSRLGEQDIISDVEESLNCLGVDTIDLYWLHRDDESLPVDGILNTMNELVNTGKIRYFGCSNWRPNRIRAAAEYASNHELRSFVASQIQWSLAELNEDSGSDPTTVNMDKDGLEFYKETGLSMFAFTSQAKGFFQKLHAGGIESLKDAVKNSYYNEVNRGRMERVMEVSRQMNISISSVVLGYLISQPFPVVPIIGSSSVEQVEEAMEALDVRLTPGQVDYLEQG</sequence>
<dbReference type="EMBL" id="WJXB01000002">
    <property type="protein sequence ID" value="MRN52546.1"/>
    <property type="molecule type" value="Genomic_DNA"/>
</dbReference>
<dbReference type="SUPFAM" id="SSF51430">
    <property type="entry name" value="NAD(P)-linked oxidoreductase"/>
    <property type="match status" value="1"/>
</dbReference>
<dbReference type="PANTHER" id="PTHR43364">
    <property type="entry name" value="NADH-SPECIFIC METHYLGLYOXAL REDUCTASE-RELATED"/>
    <property type="match status" value="1"/>
</dbReference>
<dbReference type="Pfam" id="PF00248">
    <property type="entry name" value="Aldo_ket_red"/>
    <property type="match status" value="1"/>
</dbReference>
<dbReference type="InterPro" id="IPR023210">
    <property type="entry name" value="NADP_OxRdtase_dom"/>
</dbReference>
<reference evidence="3 4" key="1">
    <citation type="submission" date="2019-11" db="EMBL/GenBank/DDBJ databases">
        <title>Paenibacillus monticola sp. nov., a novel PGPR strain isolated from mountain sample in China.</title>
        <authorList>
            <person name="Zhao Q."/>
            <person name="Li H.-P."/>
            <person name="Zhang J.-L."/>
        </authorList>
    </citation>
    <scope>NUCLEOTIDE SEQUENCE [LARGE SCALE GENOMIC DNA]</scope>
    <source>
        <strain evidence="3 4">LC-T2</strain>
    </source>
</reference>
<dbReference type="AlphaFoldDB" id="A0A7X2H2U5"/>
<dbReference type="Proteomes" id="UP000463051">
    <property type="component" value="Unassembled WGS sequence"/>
</dbReference>
<evidence type="ECO:0000259" key="2">
    <source>
        <dbReference type="Pfam" id="PF00248"/>
    </source>
</evidence>
<feature type="domain" description="NADP-dependent oxidoreductase" evidence="2">
    <location>
        <begin position="32"/>
        <end position="336"/>
    </location>
</feature>
<evidence type="ECO:0000313" key="4">
    <source>
        <dbReference type="Proteomes" id="UP000463051"/>
    </source>
</evidence>
<comment type="caution">
    <text evidence="3">The sequence shown here is derived from an EMBL/GenBank/DDBJ whole genome shotgun (WGS) entry which is preliminary data.</text>
</comment>
<evidence type="ECO:0000313" key="3">
    <source>
        <dbReference type="EMBL" id="MRN52546.1"/>
    </source>
</evidence>
<gene>
    <name evidence="3" type="ORF">GJB61_05985</name>
</gene>
<dbReference type="InterPro" id="IPR036812">
    <property type="entry name" value="NAD(P)_OxRdtase_dom_sf"/>
</dbReference>
<accession>A0A7X2H2U5</accession>
<organism evidence="3 4">
    <name type="scientific">Paenibacillus monticola</name>
    <dbReference type="NCBI Taxonomy" id="2666075"/>
    <lineage>
        <taxon>Bacteria</taxon>
        <taxon>Bacillati</taxon>
        <taxon>Bacillota</taxon>
        <taxon>Bacilli</taxon>
        <taxon>Bacillales</taxon>
        <taxon>Paenibacillaceae</taxon>
        <taxon>Paenibacillus</taxon>
    </lineage>
</organism>
<dbReference type="Gene3D" id="3.20.20.100">
    <property type="entry name" value="NADP-dependent oxidoreductase domain"/>
    <property type="match status" value="1"/>
</dbReference>
<keyword evidence="1" id="KW-0560">Oxidoreductase</keyword>
<dbReference type="GO" id="GO:0016491">
    <property type="term" value="F:oxidoreductase activity"/>
    <property type="evidence" value="ECO:0007669"/>
    <property type="project" value="UniProtKB-KW"/>
</dbReference>
<evidence type="ECO:0000256" key="1">
    <source>
        <dbReference type="ARBA" id="ARBA00023002"/>
    </source>
</evidence>
<dbReference type="CDD" id="cd19082">
    <property type="entry name" value="AKR_AKR10A1_2"/>
    <property type="match status" value="1"/>
</dbReference>
<dbReference type="InterPro" id="IPR050523">
    <property type="entry name" value="AKR_Detox_Biosynth"/>
</dbReference>
<keyword evidence="4" id="KW-1185">Reference proteome</keyword>
<protein>
    <submittedName>
        <fullName evidence="3">Aldo/keto reductase</fullName>
    </submittedName>
</protein>
<dbReference type="GO" id="GO:0005829">
    <property type="term" value="C:cytosol"/>
    <property type="evidence" value="ECO:0007669"/>
    <property type="project" value="TreeGrafter"/>
</dbReference>